<evidence type="ECO:0000313" key="2">
    <source>
        <dbReference type="EMBL" id="MCR9036466.1"/>
    </source>
</evidence>
<accession>A0ABT1Z8C6</accession>
<dbReference type="Proteomes" id="UP001204320">
    <property type="component" value="Unassembled WGS sequence"/>
</dbReference>
<dbReference type="InterPro" id="IPR048389">
    <property type="entry name" value="YciQ-like_C"/>
</dbReference>
<keyword evidence="3" id="KW-1185">Reference proteome</keyword>
<protein>
    <submittedName>
        <fullName evidence="2">DUF2207 domain-containing protein</fullName>
    </submittedName>
</protein>
<evidence type="ECO:0000259" key="1">
    <source>
        <dbReference type="Pfam" id="PF20990"/>
    </source>
</evidence>
<organism evidence="2 3">
    <name type="scientific">Tractidigestivibacter montrealensis</name>
    <dbReference type="NCBI Taxonomy" id="2972466"/>
    <lineage>
        <taxon>Bacteria</taxon>
        <taxon>Bacillati</taxon>
        <taxon>Actinomycetota</taxon>
        <taxon>Coriobacteriia</taxon>
        <taxon>Coriobacteriales</taxon>
        <taxon>Atopobiaceae</taxon>
        <taxon>Tractidigestivibacter</taxon>
    </lineage>
</organism>
<gene>
    <name evidence="2" type="ORF">NVS32_05815</name>
</gene>
<sequence>MTNRGADGAYGSAATVQGCVSFGTLPVDVFLISRVGKHMPKLSNNAIEIKAKMKALKRWLLDFTDLDEAVPQDVVLWNRLLVMAVVLGVSDQVIEKLGVVAPDVVTDPDFLPTYVWCGMGYGTPAPATSMRFSLNAAFTVASSGSGSGGGFSGGGGGGGGGGGVFEQPWMMR</sequence>
<reference evidence="2 3" key="1">
    <citation type="submission" date="2022-08" db="EMBL/GenBank/DDBJ databases">
        <title>Tractidigestivibacter montrealensis type strain KD21.</title>
        <authorList>
            <person name="Diop K."/>
            <person name="Richard C."/>
            <person name="Routy B."/>
        </authorList>
    </citation>
    <scope>NUCLEOTIDE SEQUENCE [LARGE SCALE GENOMIC DNA]</scope>
    <source>
        <strain evidence="2 3">KD21</strain>
    </source>
</reference>
<evidence type="ECO:0000313" key="3">
    <source>
        <dbReference type="Proteomes" id="UP001204320"/>
    </source>
</evidence>
<dbReference type="PROSITE" id="PS51257">
    <property type="entry name" value="PROKAR_LIPOPROTEIN"/>
    <property type="match status" value="1"/>
</dbReference>
<dbReference type="Pfam" id="PF20990">
    <property type="entry name" value="DUF2207_C"/>
    <property type="match status" value="1"/>
</dbReference>
<name>A0ABT1Z8C6_9ACTN</name>
<feature type="domain" description="Predicted membrane protein YciQ-like C-terminal" evidence="1">
    <location>
        <begin position="29"/>
        <end position="97"/>
    </location>
</feature>
<dbReference type="EMBL" id="JANSKA010000003">
    <property type="protein sequence ID" value="MCR9036466.1"/>
    <property type="molecule type" value="Genomic_DNA"/>
</dbReference>
<dbReference type="RefSeq" id="WP_258499038.1">
    <property type="nucleotide sequence ID" value="NZ_JANSKA010000003.1"/>
</dbReference>
<comment type="caution">
    <text evidence="2">The sequence shown here is derived from an EMBL/GenBank/DDBJ whole genome shotgun (WGS) entry which is preliminary data.</text>
</comment>
<proteinExistence type="predicted"/>